<evidence type="ECO:0000313" key="1">
    <source>
        <dbReference type="EMBL" id="MPC85092.1"/>
    </source>
</evidence>
<evidence type="ECO:0000313" key="2">
    <source>
        <dbReference type="Proteomes" id="UP000324222"/>
    </source>
</evidence>
<comment type="caution">
    <text evidence="1">The sequence shown here is derived from an EMBL/GenBank/DDBJ whole genome shotgun (WGS) entry which is preliminary data.</text>
</comment>
<accession>A0A5B7IMK0</accession>
<dbReference type="EMBL" id="VSRR010067306">
    <property type="protein sequence ID" value="MPC85092.1"/>
    <property type="molecule type" value="Genomic_DNA"/>
</dbReference>
<dbReference type="Proteomes" id="UP000324222">
    <property type="component" value="Unassembled WGS sequence"/>
</dbReference>
<gene>
    <name evidence="1" type="ORF">E2C01_079850</name>
</gene>
<dbReference type="AlphaFoldDB" id="A0A5B7IMK0"/>
<organism evidence="1 2">
    <name type="scientific">Portunus trituberculatus</name>
    <name type="common">Swimming crab</name>
    <name type="synonym">Neptunus trituberculatus</name>
    <dbReference type="NCBI Taxonomy" id="210409"/>
    <lineage>
        <taxon>Eukaryota</taxon>
        <taxon>Metazoa</taxon>
        <taxon>Ecdysozoa</taxon>
        <taxon>Arthropoda</taxon>
        <taxon>Crustacea</taxon>
        <taxon>Multicrustacea</taxon>
        <taxon>Malacostraca</taxon>
        <taxon>Eumalacostraca</taxon>
        <taxon>Eucarida</taxon>
        <taxon>Decapoda</taxon>
        <taxon>Pleocyemata</taxon>
        <taxon>Brachyura</taxon>
        <taxon>Eubrachyura</taxon>
        <taxon>Portunoidea</taxon>
        <taxon>Portunidae</taxon>
        <taxon>Portuninae</taxon>
        <taxon>Portunus</taxon>
    </lineage>
</organism>
<protein>
    <submittedName>
        <fullName evidence="1">Uncharacterized protein</fullName>
    </submittedName>
</protein>
<keyword evidence="2" id="KW-1185">Reference proteome</keyword>
<name>A0A5B7IMK0_PORTR</name>
<reference evidence="1 2" key="1">
    <citation type="submission" date="2019-05" db="EMBL/GenBank/DDBJ databases">
        <title>Another draft genome of Portunus trituberculatus and its Hox gene families provides insights of decapod evolution.</title>
        <authorList>
            <person name="Jeong J.-H."/>
            <person name="Song I."/>
            <person name="Kim S."/>
            <person name="Choi T."/>
            <person name="Kim D."/>
            <person name="Ryu S."/>
            <person name="Kim W."/>
        </authorList>
    </citation>
    <scope>NUCLEOTIDE SEQUENCE [LARGE SCALE GENOMIC DNA]</scope>
    <source>
        <tissue evidence="1">Muscle</tissue>
    </source>
</reference>
<proteinExistence type="predicted"/>
<sequence length="146" mass="15764">MRRAKRQQDQSWATTVVTLVAGRATPAALRALCFDSPLFLLQYRKLEVRQCGWKRGCCGEAHRGVRPIVGSVRNACGVPQRRGGGGGGGAWGGESVGVVGPTPGGDSPLLLHQPHLHHSHTHLAVSRQVSSLVQCTSVVLLWRKRF</sequence>